<evidence type="ECO:0000313" key="2">
    <source>
        <dbReference type="Proteomes" id="UP000663419"/>
    </source>
</evidence>
<dbReference type="VEuPathDB" id="FungiDB:I7I53_06809"/>
<reference evidence="1" key="1">
    <citation type="submission" date="2021-01" db="EMBL/GenBank/DDBJ databases">
        <title>Chromosome-level genome assembly of a human fungal pathogen reveals clustering of transcriptionally co-regulated genes.</title>
        <authorList>
            <person name="Voorhies M."/>
            <person name="Cohen S."/>
            <person name="Shea T.P."/>
            <person name="Petrus S."/>
            <person name="Munoz J.F."/>
            <person name="Poplawski S."/>
            <person name="Goldman W.E."/>
            <person name="Michael T."/>
            <person name="Cuomo C.A."/>
            <person name="Sil A."/>
            <person name="Beyhan S."/>
        </authorList>
    </citation>
    <scope>NUCLEOTIDE SEQUENCE</scope>
    <source>
        <strain evidence="1">H88</strain>
    </source>
</reference>
<evidence type="ECO:0000313" key="1">
    <source>
        <dbReference type="EMBL" id="QSS51478.1"/>
    </source>
</evidence>
<dbReference type="Proteomes" id="UP000663419">
    <property type="component" value="Chromosome 2"/>
</dbReference>
<proteinExistence type="predicted"/>
<gene>
    <name evidence="1" type="ORF">I7I53_06809</name>
</gene>
<dbReference type="EMBL" id="CP069103">
    <property type="protein sequence ID" value="QSS51478.1"/>
    <property type="molecule type" value="Genomic_DNA"/>
</dbReference>
<accession>A0A8A1LAM7</accession>
<dbReference type="AlphaFoldDB" id="A0A8A1LAM7"/>
<sequence length="81" mass="9316">MRAACLLRNPSYITSLALSLLLLLLFTILQDSIGSFAKSLYRILSLLKDPYWVYLITEAAIMKARNKRYARAVDYLLCMHC</sequence>
<organism evidence="1 2">
    <name type="scientific">Ajellomyces capsulatus (strain H88)</name>
    <name type="common">Darling's disease fungus</name>
    <name type="synonym">Histoplasma capsulatum</name>
    <dbReference type="NCBI Taxonomy" id="544711"/>
    <lineage>
        <taxon>Eukaryota</taxon>
        <taxon>Fungi</taxon>
        <taxon>Dikarya</taxon>
        <taxon>Ascomycota</taxon>
        <taxon>Pezizomycotina</taxon>
        <taxon>Eurotiomycetes</taxon>
        <taxon>Eurotiomycetidae</taxon>
        <taxon>Onygenales</taxon>
        <taxon>Ajellomycetaceae</taxon>
        <taxon>Histoplasma</taxon>
    </lineage>
</organism>
<protein>
    <submittedName>
        <fullName evidence="1">Uncharacterized protein</fullName>
    </submittedName>
</protein>
<name>A0A8A1LAM7_AJEC8</name>